<organism evidence="2 3">
    <name type="scientific">Nonomuraea thailandensis</name>
    <dbReference type="NCBI Taxonomy" id="1188745"/>
    <lineage>
        <taxon>Bacteria</taxon>
        <taxon>Bacillati</taxon>
        <taxon>Actinomycetota</taxon>
        <taxon>Actinomycetes</taxon>
        <taxon>Streptosporangiales</taxon>
        <taxon>Streptosporangiaceae</taxon>
        <taxon>Nonomuraea</taxon>
    </lineage>
</organism>
<evidence type="ECO:0000313" key="3">
    <source>
        <dbReference type="Proteomes" id="UP001139648"/>
    </source>
</evidence>
<name>A0A9X2K6L1_9ACTN</name>
<reference evidence="2" key="1">
    <citation type="submission" date="2022-06" db="EMBL/GenBank/DDBJ databases">
        <title>Sequencing the genomes of 1000 actinobacteria strains.</title>
        <authorList>
            <person name="Klenk H.-P."/>
        </authorList>
    </citation>
    <scope>NUCLEOTIDE SEQUENCE</scope>
    <source>
        <strain evidence="2">DSM 46694</strain>
    </source>
</reference>
<sequence>MTPVVAALAAVVLIGCIALITPALARPTLPFGVRVPDDRAADPAVIAQRRAYVRLVLLAMVLFAPLTATFGQLWLAGFGVACLTLYHRAHLKVRAAKQAGRWLAGRRQGVTVNTSFRSDPVRLPWRWILPAVAITLATAAFGRWRYDALPATLAHFHGLGVDPARRAPTTALAAFEPVLFQAAVTLAFPALTMVLLRARPDLDAARPAGSARRYRVYLRGMARLCLLGAACVNFSLFIAALQLWEVSAAGTAAAVLPLAALLLGPLAWEWRVGQGGHRLPALPGEEKEDSGLVQRDDDRHWFLAGTVYANRHDPAVVLHARFGQTWTLNLGHPVTWAIAAALAALVLLALTGVIDLPERQSLF</sequence>
<evidence type="ECO:0000256" key="1">
    <source>
        <dbReference type="SAM" id="Phobius"/>
    </source>
</evidence>
<keyword evidence="1" id="KW-1133">Transmembrane helix</keyword>
<dbReference type="Proteomes" id="UP001139648">
    <property type="component" value="Unassembled WGS sequence"/>
</dbReference>
<keyword evidence="1" id="KW-0472">Membrane</keyword>
<keyword evidence="3" id="KW-1185">Reference proteome</keyword>
<feature type="transmembrane region" description="Helical" evidence="1">
    <location>
        <begin position="55"/>
        <end position="86"/>
    </location>
</feature>
<feature type="transmembrane region" description="Helical" evidence="1">
    <location>
        <begin position="334"/>
        <end position="354"/>
    </location>
</feature>
<feature type="transmembrane region" description="Helical" evidence="1">
    <location>
        <begin position="216"/>
        <end position="240"/>
    </location>
</feature>
<evidence type="ECO:0000313" key="2">
    <source>
        <dbReference type="EMBL" id="MCP2362198.1"/>
    </source>
</evidence>
<dbReference type="RefSeq" id="WP_253752779.1">
    <property type="nucleotide sequence ID" value="NZ_BAABKA010000008.1"/>
</dbReference>
<feature type="transmembrane region" description="Helical" evidence="1">
    <location>
        <begin position="246"/>
        <end position="268"/>
    </location>
</feature>
<comment type="caution">
    <text evidence="2">The sequence shown here is derived from an EMBL/GenBank/DDBJ whole genome shotgun (WGS) entry which is preliminary data.</text>
</comment>
<dbReference type="AlphaFoldDB" id="A0A9X2K6L1"/>
<gene>
    <name evidence="2" type="ORF">HD597_009218</name>
</gene>
<keyword evidence="1" id="KW-0812">Transmembrane</keyword>
<dbReference type="EMBL" id="JAMZEB010000002">
    <property type="protein sequence ID" value="MCP2362198.1"/>
    <property type="molecule type" value="Genomic_DNA"/>
</dbReference>
<accession>A0A9X2K6L1</accession>
<proteinExistence type="predicted"/>
<feature type="transmembrane region" description="Helical" evidence="1">
    <location>
        <begin position="127"/>
        <end position="146"/>
    </location>
</feature>
<protein>
    <submittedName>
        <fullName evidence="2">Membrane protein</fullName>
    </submittedName>
</protein>